<dbReference type="RefSeq" id="WP_100916538.1">
    <property type="nucleotide sequence ID" value="NZ_CP025057.1"/>
</dbReference>
<evidence type="ECO:0000313" key="2">
    <source>
        <dbReference type="EMBL" id="AUB31551.1"/>
    </source>
</evidence>
<gene>
    <name evidence="2" type="ORF">SFLOR_v1c04990</name>
</gene>
<name>A0A2K8SDL6_9MOLU</name>
<keyword evidence="3" id="KW-1185">Reference proteome</keyword>
<evidence type="ECO:0000313" key="3">
    <source>
        <dbReference type="Proteomes" id="UP000231823"/>
    </source>
</evidence>
<dbReference type="InterPro" id="IPR005201">
    <property type="entry name" value="TIM_ENGase"/>
</dbReference>
<feature type="domain" description="Cytosolic endo-beta-N-acetylglucosaminidase TIM barrel" evidence="1">
    <location>
        <begin position="190"/>
        <end position="577"/>
    </location>
</feature>
<dbReference type="Pfam" id="PF03644">
    <property type="entry name" value="Glyco_hydro_85"/>
    <property type="match status" value="1"/>
</dbReference>
<dbReference type="Proteomes" id="UP000231823">
    <property type="component" value="Chromosome"/>
</dbReference>
<protein>
    <submittedName>
        <fullName evidence="2">Endo-beta-N-acetylglucosaminidase</fullName>
    </submittedName>
</protein>
<dbReference type="Gene3D" id="3.20.20.80">
    <property type="entry name" value="Glycosidases"/>
    <property type="match status" value="1"/>
</dbReference>
<accession>A0A2K8SDL6</accession>
<reference evidence="2 3" key="1">
    <citation type="submission" date="2017-12" db="EMBL/GenBank/DDBJ databases">
        <title>Complete genome sequence of Spiroplasma floricola 23-6 (ATCC 29989).</title>
        <authorList>
            <person name="Tsai Y.-M."/>
            <person name="Wu P.-S."/>
            <person name="Lo W.-S."/>
            <person name="Kuo C.-H."/>
        </authorList>
    </citation>
    <scope>NUCLEOTIDE SEQUENCE [LARGE SCALE GENOMIC DNA]</scope>
    <source>
        <strain evidence="2 3">23-6</strain>
    </source>
</reference>
<organism evidence="2 3">
    <name type="scientific">Spiroplasma floricola 23-6</name>
    <dbReference type="NCBI Taxonomy" id="1336749"/>
    <lineage>
        <taxon>Bacteria</taxon>
        <taxon>Bacillati</taxon>
        <taxon>Mycoplasmatota</taxon>
        <taxon>Mollicutes</taxon>
        <taxon>Entomoplasmatales</taxon>
        <taxon>Spiroplasmataceae</taxon>
        <taxon>Spiroplasma</taxon>
    </lineage>
</organism>
<dbReference type="EMBL" id="CP025057">
    <property type="protein sequence ID" value="AUB31551.1"/>
    <property type="molecule type" value="Genomic_DNA"/>
</dbReference>
<sequence>MKKLLSGLMIFTVVSSTSVNVLSCGRKTFGTDLSKLEDYSWNKEEPYFKNYNEVSTIDSPENFKDLGKVEASNKAEFFDISKINTGFKTQNEIAKQATTGVPLNSKFLPNGGRLSDVQLIEKKDYYTRINKLVDWKYDQDLDAKYNKSRIKLQDSEKVQDRWVDSQDKRVKEMNMSTIIDSTSNENTIVGRNRTYERSFNNYQYNDILVSWAGAIDEGIIVPPGKNQVEKAHINGTKILGNIFLDGYHGLTKESISGFLEKDNSGNYLVVDVLIEMAKKLGFDGWFWNNEPNGSNPSGFVVDYNITVEIMRQLQEKIKKSEDEEIKNLMVIGYKNYGSLAVDKNGTVSDKESEQIYNNTNQFLNDFYVFPNEVKAFTDAKNIKDKKFDIYNMFNAGAWVGGKIWLDSNKIGTRDYRDLTHLLVDESGIPYDSTNAESMKKLQKDYMDPNGKVKFAKADSEYAGAQNSLSLFAGHVPYDLASQDMDKISSEKSMDLDTYGMVAANNYDDILYTGKKKSLANDDIGLAYFPSNKFDDEISKYPHKYSYGVGNIVAEKTTLIDSNKKFITNFSTGQGNRFATLDGSSKYEIKNFPWSNTNIADVQPTYKWMVKNREKQISAFDGISGYYDYYDPYLKGNSIALGSGYDNNGKIKEASWTKGEKYDWTIMGSNYLTNENKNVEIIFKAPEEIANTVQLSLKDSNNVKTNTNMSTPTNLGNGWWSIKQDVASSISKIGINFTAVEDKFKINVGQISVVKGDSKNLLEDSNPQTKIQSELEISRGDIKNLRLNFENLIDESIYSYYEIYKKNANDKLTLIGMSNSDNYFIKNIDKNTNEFYLKTTNNLTKKIEWIKFEI</sequence>
<dbReference type="GO" id="GO:0033925">
    <property type="term" value="F:mannosyl-glycoprotein endo-beta-N-acetylglucosaminidase activity"/>
    <property type="evidence" value="ECO:0007669"/>
    <property type="project" value="InterPro"/>
</dbReference>
<dbReference type="OrthoDB" id="1089471at2"/>
<evidence type="ECO:0000259" key="1">
    <source>
        <dbReference type="Pfam" id="PF03644"/>
    </source>
</evidence>
<dbReference type="AlphaFoldDB" id="A0A2K8SDL6"/>
<proteinExistence type="predicted"/>
<dbReference type="Gene3D" id="2.60.120.260">
    <property type="entry name" value="Galactose-binding domain-like"/>
    <property type="match status" value="1"/>
</dbReference>
<dbReference type="KEGG" id="sfz:SFLOR_v1c04990"/>
<dbReference type="GO" id="GO:0005737">
    <property type="term" value="C:cytoplasm"/>
    <property type="evidence" value="ECO:0007669"/>
    <property type="project" value="InterPro"/>
</dbReference>